<organism evidence="4 5">
    <name type="scientific">Nonomuraea endophytica</name>
    <dbReference type="NCBI Taxonomy" id="714136"/>
    <lineage>
        <taxon>Bacteria</taxon>
        <taxon>Bacillati</taxon>
        <taxon>Actinomycetota</taxon>
        <taxon>Actinomycetes</taxon>
        <taxon>Streptosporangiales</taxon>
        <taxon>Streptosporangiaceae</taxon>
        <taxon>Nonomuraea</taxon>
    </lineage>
</organism>
<protein>
    <submittedName>
        <fullName evidence="4">GNAT superfamily N-acetyltransferase</fullName>
    </submittedName>
</protein>
<reference evidence="4 5" key="1">
    <citation type="submission" date="2020-08" db="EMBL/GenBank/DDBJ databases">
        <title>Genomic Encyclopedia of Type Strains, Phase IV (KMG-IV): sequencing the most valuable type-strain genomes for metagenomic binning, comparative biology and taxonomic classification.</title>
        <authorList>
            <person name="Goeker M."/>
        </authorList>
    </citation>
    <scope>NUCLEOTIDE SEQUENCE [LARGE SCALE GENOMIC DNA]</scope>
    <source>
        <strain evidence="4 5">DSM 45385</strain>
    </source>
</reference>
<evidence type="ECO:0000259" key="3">
    <source>
        <dbReference type="PROSITE" id="PS51186"/>
    </source>
</evidence>
<feature type="domain" description="N-acetyltransferase" evidence="3">
    <location>
        <begin position="393"/>
        <end position="546"/>
    </location>
</feature>
<dbReference type="GO" id="GO:0016747">
    <property type="term" value="F:acyltransferase activity, transferring groups other than amino-acyl groups"/>
    <property type="evidence" value="ECO:0007669"/>
    <property type="project" value="InterPro"/>
</dbReference>
<dbReference type="CDD" id="cd04301">
    <property type="entry name" value="NAT_SF"/>
    <property type="match status" value="1"/>
</dbReference>
<gene>
    <name evidence="4" type="ORF">HNR40_004174</name>
</gene>
<dbReference type="PROSITE" id="PS51186">
    <property type="entry name" value="GNAT"/>
    <property type="match status" value="1"/>
</dbReference>
<dbReference type="SUPFAM" id="SSF55729">
    <property type="entry name" value="Acyl-CoA N-acyltransferases (Nat)"/>
    <property type="match status" value="1"/>
</dbReference>
<evidence type="ECO:0000256" key="2">
    <source>
        <dbReference type="ARBA" id="ARBA00023315"/>
    </source>
</evidence>
<dbReference type="Proteomes" id="UP000568380">
    <property type="component" value="Unassembled WGS sequence"/>
</dbReference>
<proteinExistence type="predicted"/>
<dbReference type="InterPro" id="IPR050680">
    <property type="entry name" value="YpeA/RimI_acetyltransf"/>
</dbReference>
<dbReference type="PANTHER" id="PTHR43420:SF12">
    <property type="entry name" value="N-ACETYLTRANSFERASE DOMAIN-CONTAINING PROTEIN"/>
    <property type="match status" value="1"/>
</dbReference>
<keyword evidence="2" id="KW-0012">Acyltransferase</keyword>
<dbReference type="Pfam" id="PF00583">
    <property type="entry name" value="Acetyltransf_1"/>
    <property type="match status" value="1"/>
</dbReference>
<evidence type="ECO:0000256" key="1">
    <source>
        <dbReference type="ARBA" id="ARBA00022679"/>
    </source>
</evidence>
<dbReference type="PANTHER" id="PTHR43420">
    <property type="entry name" value="ACETYLTRANSFERASE"/>
    <property type="match status" value="1"/>
</dbReference>
<dbReference type="AlphaFoldDB" id="A0A7W8A376"/>
<name>A0A7W8A376_9ACTN</name>
<accession>A0A7W8A376</accession>
<dbReference type="InterPro" id="IPR016181">
    <property type="entry name" value="Acyl_CoA_acyltransferase"/>
</dbReference>
<comment type="caution">
    <text evidence="4">The sequence shown here is derived from an EMBL/GenBank/DDBJ whole genome shotgun (WGS) entry which is preliminary data.</text>
</comment>
<dbReference type="InterPro" id="IPR000182">
    <property type="entry name" value="GNAT_dom"/>
</dbReference>
<keyword evidence="5" id="KW-1185">Reference proteome</keyword>
<evidence type="ECO:0000313" key="5">
    <source>
        <dbReference type="Proteomes" id="UP000568380"/>
    </source>
</evidence>
<dbReference type="EMBL" id="JACHIN010000005">
    <property type="protein sequence ID" value="MBB5078688.1"/>
    <property type="molecule type" value="Genomic_DNA"/>
</dbReference>
<dbReference type="Gene3D" id="3.40.630.30">
    <property type="match status" value="1"/>
</dbReference>
<sequence>MSRHHHGSHRHLLASVPRPAGTARVDAIIVPTVRPPAYLRDAAAVAERLDCPLVTLSSGRYTSAARTMRGLGELGVELVAIDLSRHRPLAAPVHGPEFPRSTPLDCRADTAAKRNVGMLLATMTGWENVMFLDDDVVVPDPADLSRAAALLGSYDRVALTLGGFPDNSVVCHAYRDNGGADQSTFAGAGAMAVAAARAPAYYPAVYNEDWFDLLGDDGLLRPTASVGAALQREYDPYGTPERARREEFGDVLGEGLMWLLDAGVSWQAADLDHWREMLRRRRRLVDDLLLRERRAPARAALVAAREQLKLIKARACHRFVEDWAVARKSWQAHLDSLPTGLTTARACAELRERHPELAVHHQERRPAAYTLGDPPGTAAPYAVRIPRPEGGLVRFEPLTEAGIPALVASFGQRPYFVRALARQESGHGVLLIAWDRERAVGTVYIWLDKAEEKRLRRRLPGTPLLMHLDLLPEYRDTGFGTMLVYVAEQKLIERGHSTVALGVDPDNQQAYRLYLRLGYRKWKHSPVPTTEEILHEDGTSERKPDRCHILYKTLSPFPSSLR</sequence>
<evidence type="ECO:0000313" key="4">
    <source>
        <dbReference type="EMBL" id="MBB5078688.1"/>
    </source>
</evidence>
<keyword evidence="1 4" id="KW-0808">Transferase</keyword>
<dbReference type="RefSeq" id="WP_184963635.1">
    <property type="nucleotide sequence ID" value="NZ_JACHIN010000005.1"/>
</dbReference>